<organism evidence="1 2">
    <name type="scientific">candidate division WOR-1 bacterium DG_54_3</name>
    <dbReference type="NCBI Taxonomy" id="1703775"/>
    <lineage>
        <taxon>Bacteria</taxon>
        <taxon>Bacillati</taxon>
        <taxon>Saganbacteria</taxon>
    </lineage>
</organism>
<proteinExistence type="predicted"/>
<gene>
    <name evidence="1" type="ORF">AMJ44_09055</name>
</gene>
<protein>
    <submittedName>
        <fullName evidence="1">Uncharacterized protein</fullName>
    </submittedName>
</protein>
<reference evidence="1 2" key="1">
    <citation type="journal article" date="2015" name="Microbiome">
        <title>Genomic resolution of linkages in carbon, nitrogen, and sulfur cycling among widespread estuary sediment bacteria.</title>
        <authorList>
            <person name="Baker B.J."/>
            <person name="Lazar C.S."/>
            <person name="Teske A.P."/>
            <person name="Dick G.J."/>
        </authorList>
    </citation>
    <scope>NUCLEOTIDE SEQUENCE [LARGE SCALE GENOMIC DNA]</scope>
    <source>
        <strain evidence="1">DG_54_3</strain>
    </source>
</reference>
<evidence type="ECO:0000313" key="2">
    <source>
        <dbReference type="Proteomes" id="UP000051861"/>
    </source>
</evidence>
<accession>A0A0S7XUC0</accession>
<dbReference type="Proteomes" id="UP000051861">
    <property type="component" value="Unassembled WGS sequence"/>
</dbReference>
<evidence type="ECO:0000313" key="1">
    <source>
        <dbReference type="EMBL" id="KPJ66082.1"/>
    </source>
</evidence>
<sequence length="144" mass="16841">MRQGVWDEFIVKNQTVDSFMEIYEKVLEKNEFQFKDKKQDGDVLRHKAIWGEGKKAFKRSILPGGALTEKGNRYAAEAEVTQKGNDVNFKILMVPYMSLHDRPDIFLLTQGPMERHMDDEYCKDKLLNIVLQLRDNNLEMISQT</sequence>
<name>A0A0S7XUC0_UNCSA</name>
<comment type="caution">
    <text evidence="1">The sequence shown here is derived from an EMBL/GenBank/DDBJ whole genome shotgun (WGS) entry which is preliminary data.</text>
</comment>
<dbReference type="AlphaFoldDB" id="A0A0S7XUC0"/>
<dbReference type="EMBL" id="LIZX01000092">
    <property type="protein sequence ID" value="KPJ66082.1"/>
    <property type="molecule type" value="Genomic_DNA"/>
</dbReference>